<dbReference type="InterPro" id="IPR052925">
    <property type="entry name" value="Phage_Integrase-like_Recomb"/>
</dbReference>
<evidence type="ECO:0000256" key="3">
    <source>
        <dbReference type="SAM" id="MobiDB-lite"/>
    </source>
</evidence>
<keyword evidence="5" id="KW-1185">Reference proteome</keyword>
<dbReference type="Gene3D" id="1.10.150.130">
    <property type="match status" value="1"/>
</dbReference>
<dbReference type="RefSeq" id="XP_041218678.1">
    <property type="nucleotide sequence ID" value="XM_041376011.1"/>
</dbReference>
<dbReference type="GO" id="GO:0015074">
    <property type="term" value="P:DNA integration"/>
    <property type="evidence" value="ECO:0007669"/>
    <property type="project" value="InterPro"/>
</dbReference>
<dbReference type="GeneID" id="64670309"/>
<feature type="compositionally biased region" description="Basic and acidic residues" evidence="3">
    <location>
        <begin position="1"/>
        <end position="10"/>
    </location>
</feature>
<dbReference type="InterPro" id="IPR010998">
    <property type="entry name" value="Integrase_recombinase_N"/>
</dbReference>
<dbReference type="InterPro" id="IPR011010">
    <property type="entry name" value="DNA_brk_join_enz"/>
</dbReference>
<comment type="caution">
    <text evidence="4">The sequence shown here is derived from an EMBL/GenBank/DDBJ whole genome shotgun (WGS) entry which is preliminary data.</text>
</comment>
<dbReference type="PANTHER" id="PTHR34605:SF3">
    <property type="entry name" value="P CELL-TYPE AGGLUTINATION PROTEIN MAP4-LIKE-RELATED"/>
    <property type="match status" value="1"/>
</dbReference>
<accession>A0AAD4DSN9</accession>
<feature type="region of interest" description="Disordered" evidence="3">
    <location>
        <begin position="1"/>
        <end position="50"/>
    </location>
</feature>
<dbReference type="GO" id="GO:0006310">
    <property type="term" value="P:DNA recombination"/>
    <property type="evidence" value="ECO:0007669"/>
    <property type="project" value="UniProtKB-KW"/>
</dbReference>
<dbReference type="Proteomes" id="UP001195769">
    <property type="component" value="Unassembled WGS sequence"/>
</dbReference>
<name>A0AAD4DSN9_9AGAM</name>
<dbReference type="SUPFAM" id="SSF56349">
    <property type="entry name" value="DNA breaking-rejoining enzymes"/>
    <property type="match status" value="1"/>
</dbReference>
<dbReference type="AlphaFoldDB" id="A0AAD4DSN9"/>
<dbReference type="Gene3D" id="1.10.443.10">
    <property type="entry name" value="Intergrase catalytic core"/>
    <property type="match status" value="1"/>
</dbReference>
<dbReference type="InterPro" id="IPR013762">
    <property type="entry name" value="Integrase-like_cat_sf"/>
</dbReference>
<dbReference type="GO" id="GO:0003677">
    <property type="term" value="F:DNA binding"/>
    <property type="evidence" value="ECO:0007669"/>
    <property type="project" value="UniProtKB-KW"/>
</dbReference>
<gene>
    <name evidence="4" type="ORF">F5891DRAFT_963498</name>
</gene>
<evidence type="ECO:0000313" key="4">
    <source>
        <dbReference type="EMBL" id="KAG1893102.1"/>
    </source>
</evidence>
<proteinExistence type="predicted"/>
<evidence type="ECO:0000313" key="5">
    <source>
        <dbReference type="Proteomes" id="UP001195769"/>
    </source>
</evidence>
<protein>
    <submittedName>
        <fullName evidence="4">Uncharacterized protein</fullName>
    </submittedName>
</protein>
<keyword evidence="2" id="KW-0233">DNA recombination</keyword>
<dbReference type="SUPFAM" id="SSF47823">
    <property type="entry name" value="lambda integrase-like, N-terminal domain"/>
    <property type="match status" value="1"/>
</dbReference>
<keyword evidence="1" id="KW-0238">DNA-binding</keyword>
<evidence type="ECO:0000256" key="1">
    <source>
        <dbReference type="ARBA" id="ARBA00023125"/>
    </source>
</evidence>
<organism evidence="4 5">
    <name type="scientific">Suillus fuscotomentosus</name>
    <dbReference type="NCBI Taxonomy" id="1912939"/>
    <lineage>
        <taxon>Eukaryota</taxon>
        <taxon>Fungi</taxon>
        <taxon>Dikarya</taxon>
        <taxon>Basidiomycota</taxon>
        <taxon>Agaricomycotina</taxon>
        <taxon>Agaricomycetes</taxon>
        <taxon>Agaricomycetidae</taxon>
        <taxon>Boletales</taxon>
        <taxon>Suillineae</taxon>
        <taxon>Suillaceae</taxon>
        <taxon>Suillus</taxon>
    </lineage>
</organism>
<reference evidence="4" key="1">
    <citation type="journal article" date="2020" name="New Phytol.">
        <title>Comparative genomics reveals dynamic genome evolution in host specialist ectomycorrhizal fungi.</title>
        <authorList>
            <person name="Lofgren L.A."/>
            <person name="Nguyen N.H."/>
            <person name="Vilgalys R."/>
            <person name="Ruytinx J."/>
            <person name="Liao H.L."/>
            <person name="Branco S."/>
            <person name="Kuo A."/>
            <person name="LaButti K."/>
            <person name="Lipzen A."/>
            <person name="Andreopoulos W."/>
            <person name="Pangilinan J."/>
            <person name="Riley R."/>
            <person name="Hundley H."/>
            <person name="Na H."/>
            <person name="Barry K."/>
            <person name="Grigoriev I.V."/>
            <person name="Stajich J.E."/>
            <person name="Kennedy P.G."/>
        </authorList>
    </citation>
    <scope>NUCLEOTIDE SEQUENCE</scope>
    <source>
        <strain evidence="4">FC203</strain>
    </source>
</reference>
<dbReference type="EMBL" id="JABBWK010000108">
    <property type="protein sequence ID" value="KAG1893102.1"/>
    <property type="molecule type" value="Genomic_DNA"/>
</dbReference>
<feature type="compositionally biased region" description="Polar residues" evidence="3">
    <location>
        <begin position="13"/>
        <end position="31"/>
    </location>
</feature>
<evidence type="ECO:0000256" key="2">
    <source>
        <dbReference type="ARBA" id="ARBA00023172"/>
    </source>
</evidence>
<dbReference type="PANTHER" id="PTHR34605">
    <property type="entry name" value="PHAGE_INTEGRASE DOMAIN-CONTAINING PROTEIN"/>
    <property type="match status" value="1"/>
</dbReference>
<sequence length="421" mass="46525">MGWLEKHLPSLEEATSTTPQLHENTSSNRFNVSHPLPSAPPAMQPRPYHNSLTPLLSPLRPHCLARDRLRLWVPATSRSRLDHTGSLVSLTDSNIDRILLVIAHCHAPSTRECYGSSLLVFHVFCDSRGIPEHQRCPASSVLVLAFLAGCAGLYSGKTLENYFYGIHAWHLLHDLPWSVDQAQASLTLEGAKSLAPSSSSRAKRAPFTVALLLMIHSSLDLSTPLHAAVYACLTTSFFTIARTGEFTVPSLKSFDRHLHVSVSDIRHKVDRHGFHVTVFRLPRTNTSSSGEDVYWAAQSGLADPLAALNNHLHINHLSPSDALFSWQHGTGLHALTRTAFLKCLKDASAHSGHGDLKGHGIRIGGTLEYLLRGVPFETMKTMGRWNSDAFVLYLQKHTIVLAPYLQDQPVLEPFMCYALPT</sequence>